<evidence type="ECO:0000313" key="5">
    <source>
        <dbReference type="Proteomes" id="UP000186336"/>
    </source>
</evidence>
<protein>
    <submittedName>
        <fullName evidence="4">GNAT family N-acetyltransferase</fullName>
    </submittedName>
</protein>
<accession>A0A1P8MSB8</accession>
<evidence type="ECO:0000313" key="4">
    <source>
        <dbReference type="EMBL" id="APX10945.1"/>
    </source>
</evidence>
<name>A0A1P8MSB8_9RHOB</name>
<dbReference type="GO" id="GO:0016747">
    <property type="term" value="F:acyltransferase activity, transferring groups other than amino-acyl groups"/>
    <property type="evidence" value="ECO:0007669"/>
    <property type="project" value="InterPro"/>
</dbReference>
<dbReference type="EMBL" id="CP019312">
    <property type="protein sequence ID" value="APX10945.1"/>
    <property type="molecule type" value="Genomic_DNA"/>
</dbReference>
<dbReference type="Proteomes" id="UP000186336">
    <property type="component" value="Chromosome"/>
</dbReference>
<dbReference type="OrthoDB" id="118465at2"/>
<dbReference type="SUPFAM" id="SSF55729">
    <property type="entry name" value="Acyl-CoA N-acyltransferases (Nat)"/>
    <property type="match status" value="1"/>
</dbReference>
<dbReference type="InterPro" id="IPR000182">
    <property type="entry name" value="GNAT_dom"/>
</dbReference>
<organism evidence="4 5">
    <name type="scientific">Tateyamaria omphalii</name>
    <dbReference type="NCBI Taxonomy" id="299262"/>
    <lineage>
        <taxon>Bacteria</taxon>
        <taxon>Pseudomonadati</taxon>
        <taxon>Pseudomonadota</taxon>
        <taxon>Alphaproteobacteria</taxon>
        <taxon>Rhodobacterales</taxon>
        <taxon>Roseobacteraceae</taxon>
        <taxon>Tateyamaria</taxon>
    </lineage>
</organism>
<keyword evidence="5" id="KW-1185">Reference proteome</keyword>
<dbReference type="KEGG" id="tom:BWR18_03990"/>
<dbReference type="InterPro" id="IPR016181">
    <property type="entry name" value="Acyl_CoA_acyltransferase"/>
</dbReference>
<dbReference type="InterPro" id="IPR050832">
    <property type="entry name" value="Bact_Acetyltransf"/>
</dbReference>
<dbReference type="Gene3D" id="3.40.630.30">
    <property type="match status" value="1"/>
</dbReference>
<evidence type="ECO:0000256" key="1">
    <source>
        <dbReference type="ARBA" id="ARBA00022679"/>
    </source>
</evidence>
<evidence type="ECO:0000259" key="3">
    <source>
        <dbReference type="PROSITE" id="PS51186"/>
    </source>
</evidence>
<dbReference type="STRING" id="299262.BWR18_03990"/>
<dbReference type="PANTHER" id="PTHR43877:SF2">
    <property type="entry name" value="AMINOALKYLPHOSPHONATE N-ACETYLTRANSFERASE-RELATED"/>
    <property type="match status" value="1"/>
</dbReference>
<dbReference type="AlphaFoldDB" id="A0A1P8MSB8"/>
<sequence length="159" mass="17432">MMQVRPTTKADMAAVDALLARSYPKLLKADYPPSVLVTALPIISRAQPELLVCGTYYVVEEEGAVLGAGGWTPDRRVRGLGHVRHLVTDDRALRRGVGRRLMEHCFAVATAHGVLQMECWATRTAVPFYKAVGFRDVGLIDVPLAGGISFPSVRMMRDL</sequence>
<keyword evidence="2" id="KW-0012">Acyltransferase</keyword>
<proteinExistence type="predicted"/>
<dbReference type="PANTHER" id="PTHR43877">
    <property type="entry name" value="AMINOALKYLPHOSPHONATE N-ACETYLTRANSFERASE-RELATED-RELATED"/>
    <property type="match status" value="1"/>
</dbReference>
<dbReference type="CDD" id="cd04301">
    <property type="entry name" value="NAT_SF"/>
    <property type="match status" value="1"/>
</dbReference>
<dbReference type="PROSITE" id="PS51186">
    <property type="entry name" value="GNAT"/>
    <property type="match status" value="1"/>
</dbReference>
<dbReference type="Pfam" id="PF13508">
    <property type="entry name" value="Acetyltransf_7"/>
    <property type="match status" value="1"/>
</dbReference>
<dbReference type="RefSeq" id="WP_076626811.1">
    <property type="nucleotide sequence ID" value="NZ_CP019312.1"/>
</dbReference>
<reference evidence="4 5" key="1">
    <citation type="submission" date="2017-01" db="EMBL/GenBank/DDBJ databases">
        <title>Complete genome of Tateyamaria omphalii DOK1-4 isolated from seawater in Dokdo.</title>
        <authorList>
            <person name="Kim J.H."/>
            <person name="Chi W.-J."/>
        </authorList>
    </citation>
    <scope>NUCLEOTIDE SEQUENCE [LARGE SCALE GENOMIC DNA]</scope>
    <source>
        <strain evidence="4 5">DOK1-4</strain>
    </source>
</reference>
<feature type="domain" description="N-acetyltransferase" evidence="3">
    <location>
        <begin position="2"/>
        <end position="159"/>
    </location>
</feature>
<evidence type="ECO:0000256" key="2">
    <source>
        <dbReference type="ARBA" id="ARBA00023315"/>
    </source>
</evidence>
<keyword evidence="1 4" id="KW-0808">Transferase</keyword>
<gene>
    <name evidence="4" type="ORF">BWR18_03990</name>
</gene>